<dbReference type="SUPFAM" id="SSF53850">
    <property type="entry name" value="Periplasmic binding protein-like II"/>
    <property type="match status" value="1"/>
</dbReference>
<dbReference type="RefSeq" id="WP_111435505.1">
    <property type="nucleotide sequence ID" value="NZ_JACIGG010000008.1"/>
</dbReference>
<evidence type="ECO:0000259" key="5">
    <source>
        <dbReference type="PROSITE" id="PS50931"/>
    </source>
</evidence>
<dbReference type="PANTHER" id="PTHR30537">
    <property type="entry name" value="HTH-TYPE TRANSCRIPTIONAL REGULATOR"/>
    <property type="match status" value="1"/>
</dbReference>
<dbReference type="InterPro" id="IPR005119">
    <property type="entry name" value="LysR_subst-bd"/>
</dbReference>
<name>A0A327JKM9_9HYPH</name>
<keyword evidence="7" id="KW-1185">Reference proteome</keyword>
<dbReference type="EMBL" id="NPEV01000040">
    <property type="protein sequence ID" value="RAI25853.1"/>
    <property type="molecule type" value="Genomic_DNA"/>
</dbReference>
<dbReference type="PROSITE" id="PS50931">
    <property type="entry name" value="HTH_LYSR"/>
    <property type="match status" value="1"/>
</dbReference>
<dbReference type="GO" id="GO:0003700">
    <property type="term" value="F:DNA-binding transcription factor activity"/>
    <property type="evidence" value="ECO:0007669"/>
    <property type="project" value="InterPro"/>
</dbReference>
<dbReference type="Gene3D" id="1.10.10.10">
    <property type="entry name" value="Winged helix-like DNA-binding domain superfamily/Winged helix DNA-binding domain"/>
    <property type="match status" value="1"/>
</dbReference>
<reference evidence="6 7" key="1">
    <citation type="submission" date="2017-07" db="EMBL/GenBank/DDBJ databases">
        <title>Draft Genome Sequences of Select Purple Nonsulfur Bacteria.</title>
        <authorList>
            <person name="Lasarre B."/>
            <person name="Mckinlay J.B."/>
        </authorList>
    </citation>
    <scope>NUCLEOTIDE SEQUENCE [LARGE SCALE GENOMIC DNA]</scope>
    <source>
        <strain evidence="6 7">DSM 11290</strain>
    </source>
</reference>
<organism evidence="6 7">
    <name type="scientific">Rhodobium orientis</name>
    <dbReference type="NCBI Taxonomy" id="34017"/>
    <lineage>
        <taxon>Bacteria</taxon>
        <taxon>Pseudomonadati</taxon>
        <taxon>Pseudomonadota</taxon>
        <taxon>Alphaproteobacteria</taxon>
        <taxon>Hyphomicrobiales</taxon>
        <taxon>Rhodobiaceae</taxon>
        <taxon>Rhodobium</taxon>
    </lineage>
</organism>
<proteinExistence type="inferred from homology"/>
<keyword evidence="4" id="KW-0804">Transcription</keyword>
<evidence type="ECO:0000256" key="3">
    <source>
        <dbReference type="ARBA" id="ARBA00023125"/>
    </source>
</evidence>
<dbReference type="InterPro" id="IPR036390">
    <property type="entry name" value="WH_DNA-bd_sf"/>
</dbReference>
<dbReference type="InterPro" id="IPR000847">
    <property type="entry name" value="LysR_HTH_N"/>
</dbReference>
<protein>
    <recommendedName>
        <fullName evidence="5">HTH lysR-type domain-containing protein</fullName>
    </recommendedName>
</protein>
<accession>A0A327JKM9</accession>
<dbReference type="PRINTS" id="PR00039">
    <property type="entry name" value="HTHLYSR"/>
</dbReference>
<dbReference type="InterPro" id="IPR036388">
    <property type="entry name" value="WH-like_DNA-bd_sf"/>
</dbReference>
<evidence type="ECO:0000256" key="4">
    <source>
        <dbReference type="ARBA" id="ARBA00023163"/>
    </source>
</evidence>
<evidence type="ECO:0000256" key="1">
    <source>
        <dbReference type="ARBA" id="ARBA00009437"/>
    </source>
</evidence>
<comment type="similarity">
    <text evidence="1">Belongs to the LysR transcriptional regulatory family.</text>
</comment>
<dbReference type="GO" id="GO:0006351">
    <property type="term" value="P:DNA-templated transcription"/>
    <property type="evidence" value="ECO:0007669"/>
    <property type="project" value="TreeGrafter"/>
</dbReference>
<dbReference type="SUPFAM" id="SSF46785">
    <property type="entry name" value="Winged helix' DNA-binding domain"/>
    <property type="match status" value="1"/>
</dbReference>
<evidence type="ECO:0000313" key="7">
    <source>
        <dbReference type="Proteomes" id="UP000249299"/>
    </source>
</evidence>
<dbReference type="Gene3D" id="3.40.190.10">
    <property type="entry name" value="Periplasmic binding protein-like II"/>
    <property type="match status" value="2"/>
</dbReference>
<dbReference type="AlphaFoldDB" id="A0A327JKM9"/>
<gene>
    <name evidence="6" type="ORF">CH339_16590</name>
</gene>
<evidence type="ECO:0000256" key="2">
    <source>
        <dbReference type="ARBA" id="ARBA00023015"/>
    </source>
</evidence>
<dbReference type="Pfam" id="PF00126">
    <property type="entry name" value="HTH_1"/>
    <property type="match status" value="1"/>
</dbReference>
<dbReference type="Proteomes" id="UP000249299">
    <property type="component" value="Unassembled WGS sequence"/>
</dbReference>
<keyword evidence="2" id="KW-0805">Transcription regulation</keyword>
<dbReference type="InterPro" id="IPR058163">
    <property type="entry name" value="LysR-type_TF_proteobact-type"/>
</dbReference>
<feature type="domain" description="HTH lysR-type" evidence="5">
    <location>
        <begin position="13"/>
        <end position="70"/>
    </location>
</feature>
<sequence length="325" mass="35395">MTYSASEMRSKLPSPHTLNAFEAAARLGSFSKAAAELGVTQPAVSRAIAALEAEVGEQLFQRSGPNVQLTPKGAELSTLLSDAFNSLETLFARWRANRDRGSVLLSISSSMATHWLIPRLFDFRQIFPNVDLRFELIAGAIGSAPITADLGLRRVEPGQSAEPDSLYVPEIIQPIASPEYLRRVGTLGRKGARRPHTLITLSNHWCDWQKFAAESGLALPTEFNEMQFSDYSVALESAINGQGVVLGWLSVTSRLIRMRKLVGAADAAYSTGATYNLVTNSAFPPSDLVRKVRAWMQKEVRAELEAIGKSERLFAAACNIALGTT</sequence>
<dbReference type="Pfam" id="PF03466">
    <property type="entry name" value="LysR_substrate"/>
    <property type="match status" value="1"/>
</dbReference>
<keyword evidence="3" id="KW-0238">DNA-binding</keyword>
<dbReference type="OrthoDB" id="9807765at2"/>
<evidence type="ECO:0000313" key="6">
    <source>
        <dbReference type="EMBL" id="RAI25853.1"/>
    </source>
</evidence>
<dbReference type="PANTHER" id="PTHR30537:SF74">
    <property type="entry name" value="HTH-TYPE TRANSCRIPTIONAL REGULATOR TRPI"/>
    <property type="match status" value="1"/>
</dbReference>
<dbReference type="GO" id="GO:0043565">
    <property type="term" value="F:sequence-specific DNA binding"/>
    <property type="evidence" value="ECO:0007669"/>
    <property type="project" value="TreeGrafter"/>
</dbReference>
<comment type="caution">
    <text evidence="6">The sequence shown here is derived from an EMBL/GenBank/DDBJ whole genome shotgun (WGS) entry which is preliminary data.</text>
</comment>